<evidence type="ECO:0000256" key="2">
    <source>
        <dbReference type="ARBA" id="ARBA00023242"/>
    </source>
</evidence>
<proteinExistence type="predicted"/>
<dbReference type="InterPro" id="IPR009072">
    <property type="entry name" value="Histone-fold"/>
</dbReference>
<sequence>MAEEEKTESHRPSFPSTRVKKIMKLDQDINKVNSEALFLVSHSAHLFLQFLAQKSAEIAIEKKRKTVKLEHLRIATKKHQPTNDFLLDSLPMPSPVSTRPSTTQSRPGPAAEKPLPVGTRRIDQFFKSTNEAAEDANSA</sequence>
<evidence type="ECO:0000259" key="4">
    <source>
        <dbReference type="Pfam" id="PF00808"/>
    </source>
</evidence>
<dbReference type="GO" id="GO:0046982">
    <property type="term" value="F:protein heterodimerization activity"/>
    <property type="evidence" value="ECO:0007669"/>
    <property type="project" value="InterPro"/>
</dbReference>
<evidence type="ECO:0000313" key="6">
    <source>
        <dbReference type="Proteomes" id="UP000655225"/>
    </source>
</evidence>
<keyword evidence="6" id="KW-1185">Reference proteome</keyword>
<reference evidence="5 6" key="1">
    <citation type="submission" date="2020-04" db="EMBL/GenBank/DDBJ databases">
        <title>Plant Genome Project.</title>
        <authorList>
            <person name="Zhang R.-G."/>
        </authorList>
    </citation>
    <scope>NUCLEOTIDE SEQUENCE [LARGE SCALE GENOMIC DNA]</scope>
    <source>
        <strain evidence="5">YNK0</strain>
        <tissue evidence="5">Leaf</tissue>
    </source>
</reference>
<dbReference type="GO" id="GO:0000976">
    <property type="term" value="F:transcription cis-regulatory region binding"/>
    <property type="evidence" value="ECO:0007669"/>
    <property type="project" value="TreeGrafter"/>
</dbReference>
<dbReference type="AlphaFoldDB" id="A0A834ZSC0"/>
<dbReference type="OMA" id="TIRPEFP"/>
<protein>
    <recommendedName>
        <fullName evidence="4">Transcription factor CBF/NF-Y/archaeal histone domain-containing protein</fullName>
    </recommendedName>
</protein>
<feature type="compositionally biased region" description="Polar residues" evidence="3">
    <location>
        <begin position="95"/>
        <end position="106"/>
    </location>
</feature>
<keyword evidence="2" id="KW-0539">Nucleus</keyword>
<comment type="subcellular location">
    <subcellularLocation>
        <location evidence="1">Nucleus</location>
    </subcellularLocation>
</comment>
<gene>
    <name evidence="5" type="ORF">HHK36_004138</name>
</gene>
<dbReference type="InterPro" id="IPR050568">
    <property type="entry name" value="Transcr_DNA_Rep_Reg"/>
</dbReference>
<accession>A0A834ZSC0</accession>
<feature type="region of interest" description="Disordered" evidence="3">
    <location>
        <begin position="83"/>
        <end position="120"/>
    </location>
</feature>
<dbReference type="EMBL" id="JABCRI010000002">
    <property type="protein sequence ID" value="KAF8411582.1"/>
    <property type="molecule type" value="Genomic_DNA"/>
</dbReference>
<dbReference type="SUPFAM" id="SSF47113">
    <property type="entry name" value="Histone-fold"/>
    <property type="match status" value="1"/>
</dbReference>
<dbReference type="CDD" id="cd22929">
    <property type="entry name" value="HFD_POLE4-like"/>
    <property type="match status" value="1"/>
</dbReference>
<evidence type="ECO:0000256" key="1">
    <source>
        <dbReference type="ARBA" id="ARBA00004123"/>
    </source>
</evidence>
<dbReference type="GO" id="GO:0005634">
    <property type="term" value="C:nucleus"/>
    <property type="evidence" value="ECO:0007669"/>
    <property type="project" value="UniProtKB-SubCell"/>
</dbReference>
<dbReference type="Pfam" id="PF00808">
    <property type="entry name" value="CBFD_NFYB_HMF"/>
    <property type="match status" value="1"/>
</dbReference>
<name>A0A834ZSC0_TETSI</name>
<feature type="domain" description="Transcription factor CBF/NF-Y/archaeal histone" evidence="4">
    <location>
        <begin position="13"/>
        <end position="75"/>
    </location>
</feature>
<evidence type="ECO:0000313" key="5">
    <source>
        <dbReference type="EMBL" id="KAF8411582.1"/>
    </source>
</evidence>
<organism evidence="5 6">
    <name type="scientific">Tetracentron sinense</name>
    <name type="common">Spur-leaf</name>
    <dbReference type="NCBI Taxonomy" id="13715"/>
    <lineage>
        <taxon>Eukaryota</taxon>
        <taxon>Viridiplantae</taxon>
        <taxon>Streptophyta</taxon>
        <taxon>Embryophyta</taxon>
        <taxon>Tracheophyta</taxon>
        <taxon>Spermatophyta</taxon>
        <taxon>Magnoliopsida</taxon>
        <taxon>Trochodendrales</taxon>
        <taxon>Trochodendraceae</taxon>
        <taxon>Tetracentron</taxon>
    </lineage>
</organism>
<evidence type="ECO:0000256" key="3">
    <source>
        <dbReference type="SAM" id="MobiDB-lite"/>
    </source>
</evidence>
<dbReference type="Proteomes" id="UP000655225">
    <property type="component" value="Unassembled WGS sequence"/>
</dbReference>
<comment type="caution">
    <text evidence="5">The sequence shown here is derived from an EMBL/GenBank/DDBJ whole genome shotgun (WGS) entry which is preliminary data.</text>
</comment>
<dbReference type="PANTHER" id="PTHR10252">
    <property type="entry name" value="HISTONE-LIKE TRANSCRIPTION FACTOR CCAAT-RELATED"/>
    <property type="match status" value="1"/>
</dbReference>
<dbReference type="Gene3D" id="1.10.20.10">
    <property type="entry name" value="Histone, subunit A"/>
    <property type="match status" value="1"/>
</dbReference>
<dbReference type="PANTHER" id="PTHR10252:SF54">
    <property type="entry name" value="CHROMATIN ACCESSIBILITY COMPLEX PROTEIN 1"/>
    <property type="match status" value="1"/>
</dbReference>
<dbReference type="GO" id="GO:0006355">
    <property type="term" value="P:regulation of DNA-templated transcription"/>
    <property type="evidence" value="ECO:0007669"/>
    <property type="project" value="TreeGrafter"/>
</dbReference>
<dbReference type="OrthoDB" id="636685at2759"/>
<dbReference type="InterPro" id="IPR003958">
    <property type="entry name" value="CBFA_NFYB_domain"/>
</dbReference>